<dbReference type="InterPro" id="IPR050712">
    <property type="entry name" value="NAD(P)H-dep_reductase"/>
</dbReference>
<dbReference type="AlphaFoldDB" id="A0A5B8VSP9"/>
<organism evidence="2 3">
    <name type="scientific">Mucilaginibacter ginsenosidivorax</name>
    <dbReference type="NCBI Taxonomy" id="862126"/>
    <lineage>
        <taxon>Bacteria</taxon>
        <taxon>Pseudomonadati</taxon>
        <taxon>Bacteroidota</taxon>
        <taxon>Sphingobacteriia</taxon>
        <taxon>Sphingobacteriales</taxon>
        <taxon>Sphingobacteriaceae</taxon>
        <taxon>Mucilaginibacter</taxon>
    </lineage>
</organism>
<dbReference type="RefSeq" id="WP_147051627.1">
    <property type="nucleotide sequence ID" value="NZ_CP042437.1"/>
</dbReference>
<sequence length="175" mass="18699">MKHILAIPGSLRAGSTNHNILKYLGALVSADVDYSIYSDLALIPPFDPGNDDDYPPEPVFELRELLKQVDGVIICTPEYAFGVPGQLKNMLDWMVSSASFSDKPVALITASLGGEAAHAAMLLILGALNAQVADGAKLNISFIRSKMDGEGNVTDVATIELLKNVLNAFLSVIQQ</sequence>
<evidence type="ECO:0000313" key="2">
    <source>
        <dbReference type="EMBL" id="QEC74469.1"/>
    </source>
</evidence>
<gene>
    <name evidence="2" type="ORF">FSB76_00335</name>
</gene>
<evidence type="ECO:0000313" key="3">
    <source>
        <dbReference type="Proteomes" id="UP000321362"/>
    </source>
</evidence>
<dbReference type="PANTHER" id="PTHR30543">
    <property type="entry name" value="CHROMATE REDUCTASE"/>
    <property type="match status" value="1"/>
</dbReference>
<protein>
    <submittedName>
        <fullName evidence="2">NAD(P)H-dependent oxidoreductase</fullName>
    </submittedName>
</protein>
<feature type="domain" description="NADPH-dependent FMN reductase-like" evidence="1">
    <location>
        <begin position="4"/>
        <end position="141"/>
    </location>
</feature>
<accession>A0A5B8VSP9</accession>
<dbReference type="GO" id="GO:0010181">
    <property type="term" value="F:FMN binding"/>
    <property type="evidence" value="ECO:0007669"/>
    <property type="project" value="TreeGrafter"/>
</dbReference>
<dbReference type="GO" id="GO:0016491">
    <property type="term" value="F:oxidoreductase activity"/>
    <property type="evidence" value="ECO:0007669"/>
    <property type="project" value="InterPro"/>
</dbReference>
<dbReference type="InterPro" id="IPR005025">
    <property type="entry name" value="FMN_Rdtase-like_dom"/>
</dbReference>
<dbReference type="SUPFAM" id="SSF52218">
    <property type="entry name" value="Flavoproteins"/>
    <property type="match status" value="1"/>
</dbReference>
<dbReference type="PANTHER" id="PTHR30543:SF21">
    <property type="entry name" value="NAD(P)H-DEPENDENT FMN REDUCTASE LOT6"/>
    <property type="match status" value="1"/>
</dbReference>
<evidence type="ECO:0000259" key="1">
    <source>
        <dbReference type="Pfam" id="PF03358"/>
    </source>
</evidence>
<dbReference type="Gene3D" id="3.40.50.360">
    <property type="match status" value="1"/>
</dbReference>
<dbReference type="InterPro" id="IPR029039">
    <property type="entry name" value="Flavoprotein-like_sf"/>
</dbReference>
<reference evidence="2 3" key="1">
    <citation type="journal article" date="2013" name="J. Microbiol.">
        <title>Mucilaginibacter ginsenosidivorax sp. nov., with ginsenoside converting activity isolated from sediment.</title>
        <authorList>
            <person name="Kim J.K."/>
            <person name="Choi T.E."/>
            <person name="Liu Q.M."/>
            <person name="Park H.Y."/>
            <person name="Yi T.H."/>
            <person name="Yoon M.H."/>
            <person name="Kim S.C."/>
            <person name="Im W.T."/>
        </authorList>
    </citation>
    <scope>NUCLEOTIDE SEQUENCE [LARGE SCALE GENOMIC DNA]</scope>
    <source>
        <strain evidence="2 3">KHI28</strain>
    </source>
</reference>
<dbReference type="Pfam" id="PF03358">
    <property type="entry name" value="FMN_red"/>
    <property type="match status" value="1"/>
</dbReference>
<keyword evidence="3" id="KW-1185">Reference proteome</keyword>
<proteinExistence type="predicted"/>
<dbReference type="KEGG" id="mgk:FSB76_00335"/>
<dbReference type="Proteomes" id="UP000321362">
    <property type="component" value="Chromosome"/>
</dbReference>
<dbReference type="EMBL" id="CP042437">
    <property type="protein sequence ID" value="QEC74469.1"/>
    <property type="molecule type" value="Genomic_DNA"/>
</dbReference>
<dbReference type="OrthoDB" id="9812295at2"/>
<dbReference type="GO" id="GO:0005829">
    <property type="term" value="C:cytosol"/>
    <property type="evidence" value="ECO:0007669"/>
    <property type="project" value="TreeGrafter"/>
</dbReference>
<name>A0A5B8VSP9_9SPHI</name>